<evidence type="ECO:0000256" key="1">
    <source>
        <dbReference type="SAM" id="MobiDB-lite"/>
    </source>
</evidence>
<dbReference type="AlphaFoldDB" id="A0A9P5ZJW6"/>
<feature type="region of interest" description="Disordered" evidence="1">
    <location>
        <begin position="37"/>
        <end position="57"/>
    </location>
</feature>
<evidence type="ECO:0000313" key="3">
    <source>
        <dbReference type="Proteomes" id="UP000807025"/>
    </source>
</evidence>
<dbReference type="EMBL" id="MU154756">
    <property type="protein sequence ID" value="KAF9487694.1"/>
    <property type="molecule type" value="Genomic_DNA"/>
</dbReference>
<evidence type="ECO:0000313" key="2">
    <source>
        <dbReference type="EMBL" id="KAF9487694.1"/>
    </source>
</evidence>
<gene>
    <name evidence="2" type="ORF">BDN71DRAFT_1513709</name>
</gene>
<dbReference type="Proteomes" id="UP000807025">
    <property type="component" value="Unassembled WGS sequence"/>
</dbReference>
<comment type="caution">
    <text evidence="2">The sequence shown here is derived from an EMBL/GenBank/DDBJ whole genome shotgun (WGS) entry which is preliminary data.</text>
</comment>
<feature type="region of interest" description="Disordered" evidence="1">
    <location>
        <begin position="1"/>
        <end position="20"/>
    </location>
</feature>
<sequence length="311" mass="34238">MATTRSPASSDEDSCAARIPNDQVPAFFEFNFDEKLHDANPDAPQSTPNRVDLIQDQPHSPSLKISQSTHAVLPHGLHCASGTNQGPIKMDRVPPPQFQLSALHLPLTSLPTTTKHTASYAPSHNAEHAGTTYLGPGHVTPRLRTQTMVSEPQLGLRDTMTLPLTWAYPTAALSQRHWRSLTLSATTHQEPANLCSGNYTADTAYNVNVHQKPAPRRLLLAKASANRQVDNGYRGMASPVPHSQPHSHGTHDLDLFCHSCHIISTSSESSLNDYQSSSHYRSLYQWLHTKPCASPQRYTKRVPSVMRTLVA</sequence>
<protein>
    <submittedName>
        <fullName evidence="2">Uncharacterized protein</fullName>
    </submittedName>
</protein>
<keyword evidence="3" id="KW-1185">Reference proteome</keyword>
<reference evidence="2" key="1">
    <citation type="submission" date="2020-11" db="EMBL/GenBank/DDBJ databases">
        <authorList>
            <consortium name="DOE Joint Genome Institute"/>
            <person name="Ahrendt S."/>
            <person name="Riley R."/>
            <person name="Andreopoulos W."/>
            <person name="Labutti K."/>
            <person name="Pangilinan J."/>
            <person name="Ruiz-Duenas F.J."/>
            <person name="Barrasa J.M."/>
            <person name="Sanchez-Garcia M."/>
            <person name="Camarero S."/>
            <person name="Miyauchi S."/>
            <person name="Serrano A."/>
            <person name="Linde D."/>
            <person name="Babiker R."/>
            <person name="Drula E."/>
            <person name="Ayuso-Fernandez I."/>
            <person name="Pacheco R."/>
            <person name="Padilla G."/>
            <person name="Ferreira P."/>
            <person name="Barriuso J."/>
            <person name="Kellner H."/>
            <person name="Castanera R."/>
            <person name="Alfaro M."/>
            <person name="Ramirez L."/>
            <person name="Pisabarro A.G."/>
            <person name="Kuo A."/>
            <person name="Tritt A."/>
            <person name="Lipzen A."/>
            <person name="He G."/>
            <person name="Yan M."/>
            <person name="Ng V."/>
            <person name="Cullen D."/>
            <person name="Martin F."/>
            <person name="Rosso M.-N."/>
            <person name="Henrissat B."/>
            <person name="Hibbett D."/>
            <person name="Martinez A.T."/>
            <person name="Grigoriev I.V."/>
        </authorList>
    </citation>
    <scope>NUCLEOTIDE SEQUENCE</scope>
    <source>
        <strain evidence="2">ATCC 90797</strain>
    </source>
</reference>
<organism evidence="2 3">
    <name type="scientific">Pleurotus eryngii</name>
    <name type="common">Boletus of the steppes</name>
    <dbReference type="NCBI Taxonomy" id="5323"/>
    <lineage>
        <taxon>Eukaryota</taxon>
        <taxon>Fungi</taxon>
        <taxon>Dikarya</taxon>
        <taxon>Basidiomycota</taxon>
        <taxon>Agaricomycotina</taxon>
        <taxon>Agaricomycetes</taxon>
        <taxon>Agaricomycetidae</taxon>
        <taxon>Agaricales</taxon>
        <taxon>Pleurotineae</taxon>
        <taxon>Pleurotaceae</taxon>
        <taxon>Pleurotus</taxon>
    </lineage>
</organism>
<proteinExistence type="predicted"/>
<accession>A0A9P5ZJW6</accession>
<name>A0A9P5ZJW6_PLEER</name>